<dbReference type="EMBL" id="ACVC01000132">
    <property type="protein sequence ID" value="EFO63409.1"/>
    <property type="molecule type" value="Genomic_DNA"/>
</dbReference>
<protein>
    <submittedName>
        <fullName evidence="1">Uncharacterized protein</fullName>
    </submittedName>
</protein>
<dbReference type="Proteomes" id="UP000008974">
    <property type="component" value="Unassembled WGS sequence"/>
</dbReference>
<dbReference type="OMA" id="ICIFWEN"/>
<dbReference type="VEuPathDB" id="GiardiaDB:GLP15_3269"/>
<dbReference type="SUPFAM" id="SSF52540">
    <property type="entry name" value="P-loop containing nucleoside triphosphate hydrolases"/>
    <property type="match status" value="1"/>
</dbReference>
<accession>E1F2A1</accession>
<name>E1F2A1_GIAIA</name>
<dbReference type="InterPro" id="IPR027417">
    <property type="entry name" value="P-loop_NTPase"/>
</dbReference>
<reference evidence="1 2" key="1">
    <citation type="journal article" date="2010" name="BMC Genomics">
        <title>Genome analysis and comparative genomics of a Giardia intestinalis assemblage E isolate.</title>
        <authorList>
            <person name="Jerlstrom-Hultqvist J."/>
            <person name="Franzen O."/>
            <person name="Ankarklev J."/>
            <person name="Xu F."/>
            <person name="Nohynkova E."/>
            <person name="Andersson J.O."/>
            <person name="Svard S.G."/>
            <person name="Andersson B."/>
        </authorList>
    </citation>
    <scope>NUCLEOTIDE SEQUENCE [LARGE SCALE GENOMIC DNA]</scope>
    <source>
        <strain evidence="1 2">P15</strain>
    </source>
</reference>
<sequence>MLSLVPPRSFMLQEAIQEITSLVAHAQELTTLYFKALCDFHVLFPLLQDIRSVVTQISALSSTVPLATDGIVACCVSSILTCLKRVIEATVTIGESCLSAITPTWQWNDHIYEVLHSAYVQTVLAVNAARFKHLYSTLPLSASLTVNALYIIICIFWENNLGYRPTAPASEVLSSLLNWLDAKGYYDKSTSINKAEKSRDAFLADITGAVLNSTVTPNDLFCYAHIFNYFLYESFCTNLPGVSLESHLYELVKEARLTFLDNVFPGILPLTNMTNQTYINPCYNLPSFDSFWLQFDLTAYSKSSLPLAIDFPRPEFMKNTVRFSEENMLLNEEYIKIPNCHILVQKLKLGIKPTDDTYDSTLSKIYTDRATKLQDLHASITQRLNGVDAINISSIQDRYLANLIILRQLSFCYLPSDLKHEHLSYYTSRLPVPILDLGIISVPYLAEYLFHILRHKSPTESPIGIPADFVTHVCGTRVFSDTVPSASTRPPQTDTIEYLLFRLDQIRPHKGLHIDLHADEHLHTTVVPNNSGRDYELSQTLLRTVNGTPILIQRYMERECKKAMLANKTKLTAMKLHQVYLMVKQSIDSIINDCVDSIKTHNMKYKYVTKEDITQELFNASEIEGYEMLTKERFAGDEKLSESDRLSRLNDHVSIIVSKMITVYLNTAIVCGREFDKELTEITGCILPFGGLSCRLAMNYLNKLYNRYSSISEHLTEGVMGAISSLWEIVAAKTGYSSGALDRILVYRGLHIKQSAITSPELILPSICKKDDSRLNYHSSRFRDELLAACSGRKECDSPYLGNGPEFHLHRKTQENEYFKGHRGRVLYHEAGYLPLRTFSLAMVQLASNLKFAIYNTLSLLIFMFKPLPIPLSRSILICQLYSQAVLNIPKILSASIACTELLKLKLHPSMTTSHMSAFSLRDSFCLKSRELLDKQLNVPVLFSDPNQPKFKIVVSGTPGSGVTTLIKYLTLSPLFQYIEPLSSAAGEPILFMESHMVSIDNNADRLPWYFNVEQHARRILAKQNSTKDTLSIGSWLSCDSGCRSTSSAEKTESVQKQVEKEEVLAKNKTDMVICQLLQEIKGISLLSGALDLFNIGLDDELKVAMEGGKNIYEYDENGTAIVTYNHVAINDNSLFVATPPKQVSYSQSTSLETCGGYSNFMSLFNTEATDFRPKGLIDYDSSSDYVFHNRYVEDEAAESSSASIQTIRLSDRFDQAVASLPTVLHTDIFKEIERAGNKQAEKDTHSYATGKEATQVLRKKLPLIDFKMIQHASTLEPIEHSIDLLPFYSGIKLSFIDVPFLYAFPGVSLDMMNSCVTGEQTPEDLEKLEQSLETSVAKQSTMHAELLAAVQAIHSMFMPQGPSHVPSANQIFISPEFLTAQRETATALVNPQTRQIQVTALEKLIAIVSEQHTRASQQFVAENTVIEQFVATLKVQYDKLSLENPPQQHLVDEYNRQRQLLETRRMVGISIRNLVDNLNKELITLQRIKALSSTILSVDMEVQTIKQKIAQVRATQSVTKDTANQVSPMHLEQVGILISNAELFIYVYDCTSSVYQFGVDQQLVQGLSSSSLSQTCTPLYRYIPENIYPDQVITTSSIYKKLSAIGATVPGIIVCNKCDNLITNGSIKTLCFGLRLAELLNWPHIFASSRTGAFINSVLRPIILQKTRSITGILEAYGDSIASLYNTSFPLPNVSPAAVPEFLSLLTDH</sequence>
<gene>
    <name evidence="1" type="ORF">GLP15_3269</name>
</gene>
<evidence type="ECO:0000313" key="2">
    <source>
        <dbReference type="Proteomes" id="UP000008974"/>
    </source>
</evidence>
<dbReference type="OrthoDB" id="10252202at2759"/>
<comment type="caution">
    <text evidence="1">The sequence shown here is derived from an EMBL/GenBank/DDBJ whole genome shotgun (WGS) entry which is preliminary data.</text>
</comment>
<proteinExistence type="predicted"/>
<evidence type="ECO:0000313" key="1">
    <source>
        <dbReference type="EMBL" id="EFO63409.1"/>
    </source>
</evidence>
<organism evidence="1 2">
    <name type="scientific">Giardia intestinalis (strain P15)</name>
    <name type="common">Giardia lamblia</name>
    <dbReference type="NCBI Taxonomy" id="658858"/>
    <lineage>
        <taxon>Eukaryota</taxon>
        <taxon>Metamonada</taxon>
        <taxon>Diplomonadida</taxon>
        <taxon>Hexamitidae</taxon>
        <taxon>Giardiinae</taxon>
        <taxon>Giardia</taxon>
    </lineage>
</organism>